<name>A0ABD6EC63_9BILA</name>
<evidence type="ECO:0000313" key="2">
    <source>
        <dbReference type="Proteomes" id="UP001608902"/>
    </source>
</evidence>
<keyword evidence="2" id="KW-1185">Reference proteome</keyword>
<dbReference type="EMBL" id="JBGFUD010002155">
    <property type="protein sequence ID" value="MFH4977230.1"/>
    <property type="molecule type" value="Genomic_DNA"/>
</dbReference>
<dbReference type="Proteomes" id="UP001608902">
    <property type="component" value="Unassembled WGS sequence"/>
</dbReference>
<reference evidence="1 2" key="1">
    <citation type="submission" date="2024-08" db="EMBL/GenBank/DDBJ databases">
        <title>Gnathostoma spinigerum genome.</title>
        <authorList>
            <person name="Gonzalez-Bertolin B."/>
            <person name="Monzon S."/>
            <person name="Zaballos A."/>
            <person name="Jimenez P."/>
            <person name="Dekumyoy P."/>
            <person name="Varona S."/>
            <person name="Cuesta I."/>
            <person name="Sumanam S."/>
            <person name="Adisakwattana P."/>
            <person name="Gasser R.B."/>
            <person name="Hernandez-Gonzalez A."/>
            <person name="Young N.D."/>
            <person name="Perteguer M.J."/>
        </authorList>
    </citation>
    <scope>NUCLEOTIDE SEQUENCE [LARGE SCALE GENOMIC DNA]</scope>
    <source>
        <strain evidence="1">AL3</strain>
        <tissue evidence="1">Liver</tissue>
    </source>
</reference>
<accession>A0ABD6EC63</accession>
<comment type="caution">
    <text evidence="1">The sequence shown here is derived from an EMBL/GenBank/DDBJ whole genome shotgun (WGS) entry which is preliminary data.</text>
</comment>
<organism evidence="1 2">
    <name type="scientific">Gnathostoma spinigerum</name>
    <dbReference type="NCBI Taxonomy" id="75299"/>
    <lineage>
        <taxon>Eukaryota</taxon>
        <taxon>Metazoa</taxon>
        <taxon>Ecdysozoa</taxon>
        <taxon>Nematoda</taxon>
        <taxon>Chromadorea</taxon>
        <taxon>Rhabditida</taxon>
        <taxon>Spirurina</taxon>
        <taxon>Gnathostomatomorpha</taxon>
        <taxon>Gnathostomatoidea</taxon>
        <taxon>Gnathostomatidae</taxon>
        <taxon>Gnathostoma</taxon>
    </lineage>
</organism>
<evidence type="ECO:0000313" key="1">
    <source>
        <dbReference type="EMBL" id="MFH4977230.1"/>
    </source>
</evidence>
<dbReference type="AlphaFoldDB" id="A0ABD6EC63"/>
<gene>
    <name evidence="1" type="ORF">AB6A40_003939</name>
</gene>
<protein>
    <submittedName>
        <fullName evidence="1">Uncharacterized protein</fullName>
    </submittedName>
</protein>
<proteinExistence type="predicted"/>
<sequence>MRHIVSNSDYGPSSIAVQSDAVVQMTYKGPRPPHEIMFAIGNFMYEATLGAGGTLLKVVSTQQTSSIITYFIMDEAREMIFAMEKHFGKSLADADLFFIMVPGKNIFKAGTYVAVIGIEVTVSSILFDYIMVNLQSTFHSYTKKLCDIM</sequence>